<keyword evidence="3" id="KW-1185">Reference proteome</keyword>
<reference evidence="2 3" key="1">
    <citation type="journal article" date="2018" name="Environ. Microbiol.">
        <title>Ecological and genomic features of two widespread freshwater picocyanobacteria.</title>
        <authorList>
            <person name="Cabello-Yeves P.J."/>
            <person name="Picazo A."/>
            <person name="Camacho A."/>
            <person name="Callieri C."/>
            <person name="Rosselli R."/>
            <person name="Roda-Garcia J.J."/>
            <person name="Coutinho F.H."/>
            <person name="Rodriguez-Valera F."/>
        </authorList>
    </citation>
    <scope>NUCLEOTIDE SEQUENCE [LARGE SCALE GENOMIC DNA]</scope>
    <source>
        <strain evidence="2 3">Tous</strain>
    </source>
</reference>
<organism evidence="2 3">
    <name type="scientific">Cyanobium usitatum str. Tous</name>
    <dbReference type="NCBI Taxonomy" id="2116684"/>
    <lineage>
        <taxon>Bacteria</taxon>
        <taxon>Bacillati</taxon>
        <taxon>Cyanobacteriota</taxon>
        <taxon>Cyanophyceae</taxon>
        <taxon>Synechococcales</taxon>
        <taxon>Prochlorococcaceae</taxon>
        <taxon>Cyanobium</taxon>
    </lineage>
</organism>
<keyword evidence="1" id="KW-0812">Transmembrane</keyword>
<keyword evidence="1" id="KW-1133">Transmembrane helix</keyword>
<comment type="caution">
    <text evidence="2">The sequence shown here is derived from an EMBL/GenBank/DDBJ whole genome shotgun (WGS) entry which is preliminary data.</text>
</comment>
<feature type="transmembrane region" description="Helical" evidence="1">
    <location>
        <begin position="31"/>
        <end position="48"/>
    </location>
</feature>
<protein>
    <submittedName>
        <fullName evidence="2">DUF3188 domain-containing protein</fullName>
    </submittedName>
</protein>
<proteinExistence type="predicted"/>
<dbReference type="Pfam" id="PF11384">
    <property type="entry name" value="DUF3188"/>
    <property type="match status" value="1"/>
</dbReference>
<keyword evidence="1" id="KW-0472">Membrane</keyword>
<sequence>MRGLLALSSPLLILLALLVLLQRRGVDRIPALPALLIGTGLLVTSAVGRRRRRRELLAALRHDGDV</sequence>
<gene>
    <name evidence="2" type="ORF">C7K55_11785</name>
</gene>
<dbReference type="EMBL" id="PXXO01000016">
    <property type="protein sequence ID" value="PSJ04087.1"/>
    <property type="molecule type" value="Genomic_DNA"/>
</dbReference>
<dbReference type="Proteomes" id="UP000243002">
    <property type="component" value="Unassembled WGS sequence"/>
</dbReference>
<evidence type="ECO:0000313" key="3">
    <source>
        <dbReference type="Proteomes" id="UP000243002"/>
    </source>
</evidence>
<name>A0A2P7MSC1_9CYAN</name>
<evidence type="ECO:0000256" key="1">
    <source>
        <dbReference type="SAM" id="Phobius"/>
    </source>
</evidence>
<dbReference type="InterPro" id="IPR021524">
    <property type="entry name" value="DUF3188"/>
</dbReference>
<dbReference type="AlphaFoldDB" id="A0A2P7MSC1"/>
<evidence type="ECO:0000313" key="2">
    <source>
        <dbReference type="EMBL" id="PSJ04087.1"/>
    </source>
</evidence>
<accession>A0A2P7MSC1</accession>